<dbReference type="Proteomes" id="UP001321047">
    <property type="component" value="Unassembled WGS sequence"/>
</dbReference>
<sequence>MYLYFLSQGLTFTQVVLLEVAYNLTTLIGEVPTGYISDRFGRRPSLLIGSIMITLTLIGIGFASSFFGLLVLFVCWSMGYNFRSGSEDAWLYDSLTDNEWSDRFAHVRGRGEAIALVIGAGASVIGGYVAGFNLAYPFFLAAAIMAVGVGVVLTMPEPTSYQSADTDRLQFRESVDVIKRTIGIRRIRAFVLYYFVLFAAVLYIISIFLQPVFETAVLELGAPEGTVEPLLGWFYAVISLFAAALSYHTGKIYETIGIKGWFLTVPFIIGFGLTTIWFVPVLAIPVLLVSRSVVETSRSLAIQHINSHVGTVGRASVLSAMAMVSSVTVIPFQLGSGIISDVASPLLALSLAGIACIVGSALLLVVSSPLQSTETTVKAASD</sequence>
<dbReference type="PANTHER" id="PTHR23530:SF1">
    <property type="entry name" value="PERMEASE, MAJOR FACILITATOR SUPERFAMILY-RELATED"/>
    <property type="match status" value="1"/>
</dbReference>
<dbReference type="EMBL" id="JAOPJZ010000002">
    <property type="protein sequence ID" value="MCU4751394.1"/>
    <property type="molecule type" value="Genomic_DNA"/>
</dbReference>
<dbReference type="InterPro" id="IPR036259">
    <property type="entry name" value="MFS_trans_sf"/>
</dbReference>
<evidence type="ECO:0000256" key="3">
    <source>
        <dbReference type="ARBA" id="ARBA00022989"/>
    </source>
</evidence>
<feature type="transmembrane region" description="Helical" evidence="5">
    <location>
        <begin position="136"/>
        <end position="155"/>
    </location>
</feature>
<feature type="transmembrane region" description="Helical" evidence="5">
    <location>
        <begin position="113"/>
        <end position="130"/>
    </location>
</feature>
<keyword evidence="2 5" id="KW-0812">Transmembrane</keyword>
<dbReference type="InterPro" id="IPR005829">
    <property type="entry name" value="Sugar_transporter_CS"/>
</dbReference>
<protein>
    <submittedName>
        <fullName evidence="7">MFS transporter</fullName>
    </submittedName>
</protein>
<dbReference type="Pfam" id="PF07690">
    <property type="entry name" value="MFS_1"/>
    <property type="match status" value="1"/>
</dbReference>
<comment type="subcellular location">
    <subcellularLocation>
        <location evidence="1">Membrane</location>
        <topology evidence="1">Multi-pass membrane protein</topology>
    </subcellularLocation>
</comment>
<dbReference type="InterPro" id="IPR053160">
    <property type="entry name" value="MFS_DHA3_Transporter"/>
</dbReference>
<evidence type="ECO:0000259" key="6">
    <source>
        <dbReference type="PROSITE" id="PS50850"/>
    </source>
</evidence>
<accession>A0AAP2Z622</accession>
<dbReference type="SUPFAM" id="SSF103473">
    <property type="entry name" value="MFS general substrate transporter"/>
    <property type="match status" value="1"/>
</dbReference>
<keyword evidence="8" id="KW-1185">Reference proteome</keyword>
<dbReference type="InterPro" id="IPR011701">
    <property type="entry name" value="MFS"/>
</dbReference>
<gene>
    <name evidence="7" type="ORF">OB919_05275</name>
</gene>
<evidence type="ECO:0000313" key="7">
    <source>
        <dbReference type="EMBL" id="MCU4751394.1"/>
    </source>
</evidence>
<reference evidence="7 8" key="1">
    <citation type="submission" date="2022-09" db="EMBL/GenBank/DDBJ databases">
        <title>Enrichment on poylsaccharides allowed isolation of novel metabolic and taxonomic groups of Haloarchaea.</title>
        <authorList>
            <person name="Sorokin D.Y."/>
            <person name="Elcheninov A.G."/>
            <person name="Khizhniak T.V."/>
            <person name="Kolganova T.V."/>
            <person name="Kublanov I.V."/>
        </authorList>
    </citation>
    <scope>NUCLEOTIDE SEQUENCE [LARGE SCALE GENOMIC DNA]</scope>
    <source>
        <strain evidence="7 8">AArc-curdl1</strain>
    </source>
</reference>
<organism evidence="7 8">
    <name type="scientific">Natronosalvus hydrolyticus</name>
    <dbReference type="NCBI Taxonomy" id="2979988"/>
    <lineage>
        <taxon>Archaea</taxon>
        <taxon>Methanobacteriati</taxon>
        <taxon>Methanobacteriota</taxon>
        <taxon>Stenosarchaea group</taxon>
        <taxon>Halobacteria</taxon>
        <taxon>Halobacteriales</taxon>
        <taxon>Natrialbaceae</taxon>
        <taxon>Natronosalvus</taxon>
    </lineage>
</organism>
<dbReference type="Gene3D" id="1.20.1250.20">
    <property type="entry name" value="MFS general substrate transporter like domains"/>
    <property type="match status" value="1"/>
</dbReference>
<name>A0AAP2Z622_9EURY</name>
<dbReference type="AlphaFoldDB" id="A0AAP2Z622"/>
<evidence type="ECO:0000256" key="1">
    <source>
        <dbReference type="ARBA" id="ARBA00004141"/>
    </source>
</evidence>
<evidence type="ECO:0000256" key="4">
    <source>
        <dbReference type="ARBA" id="ARBA00023136"/>
    </source>
</evidence>
<feature type="transmembrane region" description="Helical" evidence="5">
    <location>
        <begin position="261"/>
        <end position="288"/>
    </location>
</feature>
<dbReference type="InterPro" id="IPR020846">
    <property type="entry name" value="MFS_dom"/>
</dbReference>
<evidence type="ECO:0000256" key="5">
    <source>
        <dbReference type="SAM" id="Phobius"/>
    </source>
</evidence>
<dbReference type="PROSITE" id="PS00216">
    <property type="entry name" value="SUGAR_TRANSPORT_1"/>
    <property type="match status" value="1"/>
</dbReference>
<feature type="transmembrane region" description="Helical" evidence="5">
    <location>
        <begin position="189"/>
        <end position="210"/>
    </location>
</feature>
<evidence type="ECO:0000313" key="8">
    <source>
        <dbReference type="Proteomes" id="UP001321047"/>
    </source>
</evidence>
<dbReference type="GO" id="GO:0022857">
    <property type="term" value="F:transmembrane transporter activity"/>
    <property type="evidence" value="ECO:0007669"/>
    <property type="project" value="InterPro"/>
</dbReference>
<dbReference type="RefSeq" id="WP_342807111.1">
    <property type="nucleotide sequence ID" value="NZ_JAOPJZ010000002.1"/>
</dbReference>
<dbReference type="PROSITE" id="PS50850">
    <property type="entry name" value="MFS"/>
    <property type="match status" value="1"/>
</dbReference>
<feature type="transmembrane region" description="Helical" evidence="5">
    <location>
        <begin position="230"/>
        <end position="249"/>
    </location>
</feature>
<proteinExistence type="predicted"/>
<keyword evidence="4 5" id="KW-0472">Membrane</keyword>
<dbReference type="PANTHER" id="PTHR23530">
    <property type="entry name" value="TRANSPORT PROTEIN-RELATED"/>
    <property type="match status" value="1"/>
</dbReference>
<evidence type="ECO:0000256" key="2">
    <source>
        <dbReference type="ARBA" id="ARBA00022692"/>
    </source>
</evidence>
<feature type="domain" description="Major facilitator superfamily (MFS) profile" evidence="6">
    <location>
        <begin position="1"/>
        <end position="160"/>
    </location>
</feature>
<feature type="transmembrane region" description="Helical" evidence="5">
    <location>
        <begin position="315"/>
        <end position="334"/>
    </location>
</feature>
<comment type="caution">
    <text evidence="7">The sequence shown here is derived from an EMBL/GenBank/DDBJ whole genome shotgun (WGS) entry which is preliminary data.</text>
</comment>
<feature type="transmembrane region" description="Helical" evidence="5">
    <location>
        <begin position="47"/>
        <end position="76"/>
    </location>
</feature>
<keyword evidence="3 5" id="KW-1133">Transmembrane helix</keyword>
<dbReference type="GO" id="GO:0016020">
    <property type="term" value="C:membrane"/>
    <property type="evidence" value="ECO:0007669"/>
    <property type="project" value="UniProtKB-SubCell"/>
</dbReference>
<feature type="transmembrane region" description="Helical" evidence="5">
    <location>
        <begin position="346"/>
        <end position="366"/>
    </location>
</feature>